<keyword evidence="1" id="KW-0479">Metal-binding</keyword>
<evidence type="ECO:0000256" key="2">
    <source>
        <dbReference type="ARBA" id="ARBA00023239"/>
    </source>
</evidence>
<evidence type="ECO:0000313" key="3">
    <source>
        <dbReference type="EMBL" id="QNV38675.1"/>
    </source>
</evidence>
<dbReference type="GO" id="GO:0046872">
    <property type="term" value="F:metal ion binding"/>
    <property type="evidence" value="ECO:0007669"/>
    <property type="project" value="UniProtKB-KW"/>
</dbReference>
<dbReference type="SUPFAM" id="SSF53800">
    <property type="entry name" value="Chelatase"/>
    <property type="match status" value="1"/>
</dbReference>
<evidence type="ECO:0000256" key="1">
    <source>
        <dbReference type="ARBA" id="ARBA00022723"/>
    </source>
</evidence>
<reference evidence="3 4" key="1">
    <citation type="submission" date="2020-09" db="EMBL/GenBank/DDBJ databases">
        <title>Investigation of environmental microbes.</title>
        <authorList>
            <person name="Ou Y."/>
            <person name="Kang Q."/>
        </authorList>
    </citation>
    <scope>NUCLEOTIDE SEQUENCE [LARGE SCALE GENOMIC DNA]</scope>
    <source>
        <strain evidence="3 4">KJZ-14</strain>
    </source>
</reference>
<dbReference type="Proteomes" id="UP000516404">
    <property type="component" value="Chromosome"/>
</dbReference>
<dbReference type="InterPro" id="IPR050963">
    <property type="entry name" value="Sirohydro_Cobaltochel/CbiX"/>
</dbReference>
<dbReference type="Pfam" id="PF01903">
    <property type="entry name" value="CbiX"/>
    <property type="match status" value="1"/>
</dbReference>
<dbReference type="KEGG" id="rter:IDM49_05370"/>
<proteinExistence type="predicted"/>
<accession>A0A7H2BG79</accession>
<keyword evidence="4" id="KW-1185">Reference proteome</keyword>
<dbReference type="GO" id="GO:0016829">
    <property type="term" value="F:lyase activity"/>
    <property type="evidence" value="ECO:0007669"/>
    <property type="project" value="UniProtKB-KW"/>
</dbReference>
<sequence length="243" mass="25916">MKHVIAVAHGTDSPDGRATIDAIRESLAQQLEAEDAGAFQVHEAYVDVQEPSLDAVAAKFSEEDEVIMVPLLLSTGYHTQVDMKKAADASPARDVRIARALGPSAQLAKLQRTRLEEAGWDGYGQIVMAAAGSSRADGRQAVELQSEIFSTLLSQHAPHGFVASIDPKIADVVEEHSAEFVSTYLMGRGFFQGLLHKLDGAGKGLIVAEPLVIPGDEDSASVVASVAKERVLEADASYRICSH</sequence>
<name>A0A7H2BG79_9MICC</name>
<dbReference type="CDD" id="cd03416">
    <property type="entry name" value="CbiX_SirB_N"/>
    <property type="match status" value="1"/>
</dbReference>
<dbReference type="InterPro" id="IPR002762">
    <property type="entry name" value="CbiX-like"/>
</dbReference>
<protein>
    <submittedName>
        <fullName evidence="3">CMP-binding protein</fullName>
    </submittedName>
</protein>
<dbReference type="AlphaFoldDB" id="A0A7H2BG79"/>
<gene>
    <name evidence="3" type="ORF">IDM49_05370</name>
</gene>
<dbReference type="RefSeq" id="WP_190725279.1">
    <property type="nucleotide sequence ID" value="NZ_CP061539.1"/>
</dbReference>
<dbReference type="PANTHER" id="PTHR33542:SF3">
    <property type="entry name" value="SIROHYDROCHLORIN FERROCHELATASE, CHLOROPLASTIC"/>
    <property type="match status" value="1"/>
</dbReference>
<keyword evidence="2" id="KW-0456">Lyase</keyword>
<organism evidence="3 4">
    <name type="scientific">Rothia terrae</name>
    <dbReference type="NCBI Taxonomy" id="396015"/>
    <lineage>
        <taxon>Bacteria</taxon>
        <taxon>Bacillati</taxon>
        <taxon>Actinomycetota</taxon>
        <taxon>Actinomycetes</taxon>
        <taxon>Micrococcales</taxon>
        <taxon>Micrococcaceae</taxon>
        <taxon>Rothia</taxon>
    </lineage>
</organism>
<dbReference type="EMBL" id="CP061539">
    <property type="protein sequence ID" value="QNV38675.1"/>
    <property type="molecule type" value="Genomic_DNA"/>
</dbReference>
<dbReference type="GeneID" id="96623657"/>
<dbReference type="PANTHER" id="PTHR33542">
    <property type="entry name" value="SIROHYDROCHLORIN FERROCHELATASE, CHLOROPLASTIC"/>
    <property type="match status" value="1"/>
</dbReference>
<evidence type="ECO:0000313" key="4">
    <source>
        <dbReference type="Proteomes" id="UP000516404"/>
    </source>
</evidence>
<dbReference type="Gene3D" id="3.40.50.1400">
    <property type="match status" value="1"/>
</dbReference>